<dbReference type="SUPFAM" id="SSF117143">
    <property type="entry name" value="Flagellar hook protein flgE"/>
    <property type="match status" value="1"/>
</dbReference>
<proteinExistence type="inferred from homology"/>
<comment type="subunit">
    <text evidence="3">The basal body constitutes a major portion of the flagellar organelle and consists of four rings (L,P,S, and M) mounted on a central rod. The rod consists of about 26 subunits of FlgG in the distal portion, and FlgB, FlgC and FlgF are thought to build up the proximal portion of the rod with about 6 subunits each.</text>
</comment>
<dbReference type="InterPro" id="IPR053967">
    <property type="entry name" value="LlgE_F_G-like_D1"/>
</dbReference>
<dbReference type="InterPro" id="IPR010930">
    <property type="entry name" value="Flg_bb/hook_C_dom"/>
</dbReference>
<comment type="similarity">
    <text evidence="1">Belongs to the flagella basal body rod proteins family.</text>
</comment>
<dbReference type="GO" id="GO:0071978">
    <property type="term" value="P:bacterial-type flagellum-dependent swarming motility"/>
    <property type="evidence" value="ECO:0007669"/>
    <property type="project" value="TreeGrafter"/>
</dbReference>
<evidence type="ECO:0000256" key="1">
    <source>
        <dbReference type="ARBA" id="ARBA00009677"/>
    </source>
</evidence>
<dbReference type="GO" id="GO:0009426">
    <property type="term" value="C:bacterial-type flagellum basal body, distal rod"/>
    <property type="evidence" value="ECO:0007669"/>
    <property type="project" value="InterPro"/>
</dbReference>
<dbReference type="PANTHER" id="PTHR30435:SF19">
    <property type="entry name" value="FLAGELLAR BASAL-BODY ROD PROTEIN FLGG"/>
    <property type="match status" value="1"/>
</dbReference>
<evidence type="ECO:0000256" key="2">
    <source>
        <dbReference type="ARBA" id="ARBA00017948"/>
    </source>
</evidence>
<dbReference type="Pfam" id="PF00460">
    <property type="entry name" value="Flg_bb_rod"/>
    <property type="match status" value="1"/>
</dbReference>
<evidence type="ECO:0000256" key="3">
    <source>
        <dbReference type="ARBA" id="ARBA00025933"/>
    </source>
</evidence>
<reference evidence="8" key="1">
    <citation type="journal article" date="2015" name="Nature">
        <title>Complex archaea that bridge the gap between prokaryotes and eukaryotes.</title>
        <authorList>
            <person name="Spang A."/>
            <person name="Saw J.H."/>
            <person name="Jorgensen S.L."/>
            <person name="Zaremba-Niedzwiedzka K."/>
            <person name="Martijn J."/>
            <person name="Lind A.E."/>
            <person name="van Eijk R."/>
            <person name="Schleper C."/>
            <person name="Guy L."/>
            <person name="Ettema T.J."/>
        </authorList>
    </citation>
    <scope>NUCLEOTIDE SEQUENCE</scope>
</reference>
<feature type="domain" description="Flagellar basal body rod protein N-terminal" evidence="5">
    <location>
        <begin position="5"/>
        <end position="35"/>
    </location>
</feature>
<dbReference type="InterPro" id="IPR012834">
    <property type="entry name" value="FlgG_G_neg"/>
</dbReference>
<organism evidence="8">
    <name type="scientific">marine sediment metagenome</name>
    <dbReference type="NCBI Taxonomy" id="412755"/>
    <lineage>
        <taxon>unclassified sequences</taxon>
        <taxon>metagenomes</taxon>
        <taxon>ecological metagenomes</taxon>
    </lineage>
</organism>
<dbReference type="NCBIfam" id="TIGR02488">
    <property type="entry name" value="flgG_G_neg"/>
    <property type="match status" value="1"/>
</dbReference>
<dbReference type="InterPro" id="IPR019776">
    <property type="entry name" value="Flagellar_basal_body_rod_CS"/>
</dbReference>
<comment type="caution">
    <text evidence="8">The sequence shown here is derived from an EMBL/GenBank/DDBJ whole genome shotgun (WGS) entry which is preliminary data.</text>
</comment>
<dbReference type="PANTHER" id="PTHR30435">
    <property type="entry name" value="FLAGELLAR PROTEIN"/>
    <property type="match status" value="1"/>
</dbReference>
<dbReference type="NCBIfam" id="TIGR03506">
    <property type="entry name" value="FlgEFG_subfam"/>
    <property type="match status" value="2"/>
</dbReference>
<evidence type="ECO:0000313" key="8">
    <source>
        <dbReference type="EMBL" id="KKM17954.1"/>
    </source>
</evidence>
<gene>
    <name evidence="8" type="ORF">LCGC14_1670550</name>
</gene>
<feature type="domain" description="Flagellar basal-body/hook protein C-terminal" evidence="6">
    <location>
        <begin position="215"/>
        <end position="259"/>
    </location>
</feature>
<dbReference type="Pfam" id="PF06429">
    <property type="entry name" value="Flg_bbr_C"/>
    <property type="match status" value="1"/>
</dbReference>
<evidence type="ECO:0000259" key="6">
    <source>
        <dbReference type="Pfam" id="PF06429"/>
    </source>
</evidence>
<protein>
    <recommendedName>
        <fullName evidence="2">Flagellar basal-body rod protein FlgG</fullName>
    </recommendedName>
    <alternativeName>
        <fullName evidence="4">Distal rod protein</fullName>
    </alternativeName>
</protein>
<accession>A0A0F9IE14</accession>
<dbReference type="InterPro" id="IPR001444">
    <property type="entry name" value="Flag_bb_rod_N"/>
</dbReference>
<dbReference type="AlphaFoldDB" id="A0A0F9IE14"/>
<dbReference type="InterPro" id="IPR020013">
    <property type="entry name" value="Flagellar_FlgE/F/G"/>
</dbReference>
<dbReference type="PROSITE" id="PS00588">
    <property type="entry name" value="FLAGELLA_BB_ROD"/>
    <property type="match status" value="1"/>
</dbReference>
<feature type="domain" description="Flagellar hook protein FlgE/F/G-like D1" evidence="7">
    <location>
        <begin position="96"/>
        <end position="158"/>
    </location>
</feature>
<sequence length="261" mass="27316">MIKALYTSATGMQAHQFLLDVVANNLANVNTTGYKKVQANFQDLLYDKFVAAGVESSTGLEVPTGLQVGTGVRVLSTTKVFSQGVPENTGRTLDLAIQGAGFFQISHPDGSTVYTRDGSFSLSSNGELVTGEGLKIEPAISIQNDAISIGVGSDGTISIQDPTGAVQSSGQITLTNFQNPAGLESMGKNLYRETTASGSPISGTAGQNGIGEIIQGFLESSNVEVVKEMVNIIIAQRAYEISSKAIKASDNMLATTNRLIT</sequence>
<evidence type="ECO:0000256" key="4">
    <source>
        <dbReference type="ARBA" id="ARBA00032912"/>
    </source>
</evidence>
<dbReference type="EMBL" id="LAZR01014332">
    <property type="protein sequence ID" value="KKM17954.1"/>
    <property type="molecule type" value="Genomic_DNA"/>
</dbReference>
<dbReference type="InterPro" id="IPR037925">
    <property type="entry name" value="FlgE/F/G-like"/>
</dbReference>
<name>A0A0F9IE14_9ZZZZ</name>
<evidence type="ECO:0000259" key="7">
    <source>
        <dbReference type="Pfam" id="PF22692"/>
    </source>
</evidence>
<dbReference type="Pfam" id="PF22692">
    <property type="entry name" value="LlgE_F_G_D1"/>
    <property type="match status" value="1"/>
</dbReference>
<evidence type="ECO:0000259" key="5">
    <source>
        <dbReference type="Pfam" id="PF00460"/>
    </source>
</evidence>